<dbReference type="GO" id="GO:0009055">
    <property type="term" value="F:electron transfer activity"/>
    <property type="evidence" value="ECO:0007669"/>
    <property type="project" value="InterPro"/>
</dbReference>
<comment type="subcellular location">
    <subcellularLocation>
        <location evidence="2">Cell membrane</location>
        <topology evidence="2">Multi-pass membrane protein</topology>
    </subcellularLocation>
</comment>
<feature type="transmembrane region" description="Helical" evidence="13">
    <location>
        <begin position="87"/>
        <end position="106"/>
    </location>
</feature>
<dbReference type="GO" id="GO:0046872">
    <property type="term" value="F:metal ion binding"/>
    <property type="evidence" value="ECO:0007669"/>
    <property type="project" value="UniProtKB-KW"/>
</dbReference>
<dbReference type="AlphaFoldDB" id="A0A1G6H7D6"/>
<feature type="transmembrane region" description="Helical" evidence="13">
    <location>
        <begin position="47"/>
        <end position="67"/>
    </location>
</feature>
<evidence type="ECO:0000256" key="1">
    <source>
        <dbReference type="ARBA" id="ARBA00001970"/>
    </source>
</evidence>
<dbReference type="SUPFAM" id="SSF81342">
    <property type="entry name" value="Transmembrane di-heme cytochromes"/>
    <property type="match status" value="1"/>
</dbReference>
<evidence type="ECO:0000256" key="4">
    <source>
        <dbReference type="ARBA" id="ARBA00022475"/>
    </source>
</evidence>
<keyword evidence="4" id="KW-1003">Cell membrane</keyword>
<evidence type="ECO:0000256" key="6">
    <source>
        <dbReference type="ARBA" id="ARBA00022692"/>
    </source>
</evidence>
<dbReference type="EMBL" id="FMYQ01000002">
    <property type="protein sequence ID" value="SDB90199.1"/>
    <property type="molecule type" value="Genomic_DNA"/>
</dbReference>
<dbReference type="InterPro" id="IPR011577">
    <property type="entry name" value="Cyt_b561_bac/Ni-Hgenase"/>
</dbReference>
<dbReference type="GO" id="GO:0005886">
    <property type="term" value="C:plasma membrane"/>
    <property type="evidence" value="ECO:0007669"/>
    <property type="project" value="UniProtKB-SubCell"/>
</dbReference>
<keyword evidence="9 13" id="KW-1133">Transmembrane helix</keyword>
<feature type="domain" description="Cytochrome b561 bacterial/Ni-hydrogenase" evidence="14">
    <location>
        <begin position="8"/>
        <end position="174"/>
    </location>
</feature>
<gene>
    <name evidence="15" type="ORF">SAMN05421548_10222</name>
</gene>
<organism evidence="15 16">
    <name type="scientific">Paraburkholderia lycopersici</name>
    <dbReference type="NCBI Taxonomy" id="416944"/>
    <lineage>
        <taxon>Bacteria</taxon>
        <taxon>Pseudomonadati</taxon>
        <taxon>Pseudomonadota</taxon>
        <taxon>Betaproteobacteria</taxon>
        <taxon>Burkholderiales</taxon>
        <taxon>Burkholderiaceae</taxon>
        <taxon>Paraburkholderia</taxon>
    </lineage>
</organism>
<dbReference type="PANTHER" id="PTHR30529:SF1">
    <property type="entry name" value="CYTOCHROME B561 HOMOLOG 2"/>
    <property type="match status" value="1"/>
</dbReference>
<comment type="cofactor">
    <cofactor evidence="1">
        <name>heme b</name>
        <dbReference type="ChEBI" id="CHEBI:60344"/>
    </cofactor>
</comment>
<evidence type="ECO:0000256" key="5">
    <source>
        <dbReference type="ARBA" id="ARBA00022617"/>
    </source>
</evidence>
<reference evidence="16" key="1">
    <citation type="submission" date="2016-09" db="EMBL/GenBank/DDBJ databases">
        <authorList>
            <person name="Varghese N."/>
            <person name="Submissions S."/>
        </authorList>
    </citation>
    <scope>NUCLEOTIDE SEQUENCE [LARGE SCALE GENOMIC DNA]</scope>
    <source>
        <strain evidence="16">TNe-862</strain>
    </source>
</reference>
<evidence type="ECO:0000256" key="13">
    <source>
        <dbReference type="SAM" id="Phobius"/>
    </source>
</evidence>
<evidence type="ECO:0000256" key="7">
    <source>
        <dbReference type="ARBA" id="ARBA00022723"/>
    </source>
</evidence>
<keyword evidence="16" id="KW-1185">Reference proteome</keyword>
<dbReference type="STRING" id="416944.SAMN05421548_10222"/>
<comment type="similarity">
    <text evidence="12">Belongs to the cytochrome b561 family.</text>
</comment>
<proteinExistence type="inferred from homology"/>
<evidence type="ECO:0000256" key="3">
    <source>
        <dbReference type="ARBA" id="ARBA00022448"/>
    </source>
</evidence>
<dbReference type="OrthoDB" id="8723024at2"/>
<evidence type="ECO:0000256" key="12">
    <source>
        <dbReference type="ARBA" id="ARBA00037975"/>
    </source>
</evidence>
<dbReference type="InterPro" id="IPR016174">
    <property type="entry name" value="Di-haem_cyt_TM"/>
</dbReference>
<keyword evidence="8" id="KW-0249">Electron transport</keyword>
<feature type="transmembrane region" description="Helical" evidence="13">
    <location>
        <begin position="15"/>
        <end position="35"/>
    </location>
</feature>
<name>A0A1G6H7D6_9BURK</name>
<dbReference type="Gene3D" id="1.20.950.20">
    <property type="entry name" value="Transmembrane di-heme cytochromes, Chain C"/>
    <property type="match status" value="1"/>
</dbReference>
<dbReference type="PANTHER" id="PTHR30529">
    <property type="entry name" value="CYTOCHROME B561"/>
    <property type="match status" value="1"/>
</dbReference>
<accession>A0A1G6H7D6</accession>
<dbReference type="Proteomes" id="UP000198908">
    <property type="component" value="Unassembled WGS sequence"/>
</dbReference>
<keyword evidence="11 13" id="KW-0472">Membrane</keyword>
<dbReference type="RefSeq" id="WP_091994256.1">
    <property type="nucleotide sequence ID" value="NZ_FMYQ01000002.1"/>
</dbReference>
<evidence type="ECO:0000256" key="8">
    <source>
        <dbReference type="ARBA" id="ARBA00022982"/>
    </source>
</evidence>
<evidence type="ECO:0000256" key="2">
    <source>
        <dbReference type="ARBA" id="ARBA00004651"/>
    </source>
</evidence>
<keyword evidence="6 13" id="KW-0812">Transmembrane</keyword>
<evidence type="ECO:0000256" key="10">
    <source>
        <dbReference type="ARBA" id="ARBA00023004"/>
    </source>
</evidence>
<evidence type="ECO:0000256" key="9">
    <source>
        <dbReference type="ARBA" id="ARBA00022989"/>
    </source>
</evidence>
<dbReference type="Pfam" id="PF01292">
    <property type="entry name" value="Ni_hydr_CYTB"/>
    <property type="match status" value="1"/>
</dbReference>
<evidence type="ECO:0000259" key="14">
    <source>
        <dbReference type="Pfam" id="PF01292"/>
    </source>
</evidence>
<keyword evidence="7" id="KW-0479">Metal-binding</keyword>
<keyword evidence="5" id="KW-0349">Heme</keyword>
<evidence type="ECO:0000313" key="15">
    <source>
        <dbReference type="EMBL" id="SDB90199.1"/>
    </source>
</evidence>
<keyword evidence="10" id="KW-0408">Iron</keyword>
<dbReference type="InterPro" id="IPR052168">
    <property type="entry name" value="Cytochrome_b561_oxidase"/>
</dbReference>
<keyword evidence="3" id="KW-0813">Transport</keyword>
<evidence type="ECO:0000256" key="11">
    <source>
        <dbReference type="ARBA" id="ARBA00023136"/>
    </source>
</evidence>
<sequence length="176" mass="19405">MQNAANSRYDFVARLLHWLVVVIVATQFVIGWTMPDVHRDTRPVGEIAWHLGVGTALLAAMACRLLWRATHRPPPDEQSPLMRTAAGLTHFGLYVLLVAVPVLGWINASSRAWAVMLFGVLPLPALSPAGSSFGHAMGDVHSVLAWVLFGLICLHVAAALYHRFVLNDRVLQRMKL</sequence>
<protein>
    <submittedName>
        <fullName evidence="15">Cytochrome b561</fullName>
    </submittedName>
</protein>
<evidence type="ECO:0000313" key="16">
    <source>
        <dbReference type="Proteomes" id="UP000198908"/>
    </source>
</evidence>
<dbReference type="GO" id="GO:0022904">
    <property type="term" value="P:respiratory electron transport chain"/>
    <property type="evidence" value="ECO:0007669"/>
    <property type="project" value="InterPro"/>
</dbReference>
<dbReference type="GO" id="GO:0020037">
    <property type="term" value="F:heme binding"/>
    <property type="evidence" value="ECO:0007669"/>
    <property type="project" value="TreeGrafter"/>
</dbReference>
<feature type="transmembrane region" description="Helical" evidence="13">
    <location>
        <begin position="143"/>
        <end position="166"/>
    </location>
</feature>